<dbReference type="InterPro" id="IPR025444">
    <property type="entry name" value="Monooxy_af470"/>
</dbReference>
<dbReference type="AlphaFoldDB" id="A0A2J6Q2G0"/>
<evidence type="ECO:0000313" key="2">
    <source>
        <dbReference type="Proteomes" id="UP000235672"/>
    </source>
</evidence>
<name>A0A2J6Q2G0_9HELO</name>
<dbReference type="EMBL" id="KZ613485">
    <property type="protein sequence ID" value="PMD20374.1"/>
    <property type="molecule type" value="Genomic_DNA"/>
</dbReference>
<evidence type="ECO:0000313" key="1">
    <source>
        <dbReference type="EMBL" id="PMD20374.1"/>
    </source>
</evidence>
<accession>A0A2J6Q2G0</accession>
<proteinExistence type="predicted"/>
<sequence length="150" mass="17203">MFGDMWDELAENRQKWGFLGKTGTLLSTDSENTNTMAWISYWRSLEDLQAFALAEVHQKGLKWYMKGKHPTLGIMHETYVVPAGNWETIYHNIVPFGLAQAKQPFAEANSLRKKGMRAPHASGLMEAKGPTWRTMKSRMKRASEKDMHND</sequence>
<protein>
    <recommendedName>
        <fullName evidence="3">DUF4188 domain-containing protein</fullName>
    </recommendedName>
</protein>
<gene>
    <name evidence="1" type="ORF">NA56DRAFT_180017</name>
</gene>
<evidence type="ECO:0008006" key="3">
    <source>
        <dbReference type="Google" id="ProtNLM"/>
    </source>
</evidence>
<dbReference type="Proteomes" id="UP000235672">
    <property type="component" value="Unassembled WGS sequence"/>
</dbReference>
<dbReference type="SUPFAM" id="SSF54909">
    <property type="entry name" value="Dimeric alpha+beta barrel"/>
    <property type="match status" value="1"/>
</dbReference>
<dbReference type="OrthoDB" id="3202396at2759"/>
<dbReference type="STRING" id="1745343.A0A2J6Q2G0"/>
<keyword evidence="2" id="KW-1185">Reference proteome</keyword>
<organism evidence="1 2">
    <name type="scientific">Hyaloscypha hepaticicola</name>
    <dbReference type="NCBI Taxonomy" id="2082293"/>
    <lineage>
        <taxon>Eukaryota</taxon>
        <taxon>Fungi</taxon>
        <taxon>Dikarya</taxon>
        <taxon>Ascomycota</taxon>
        <taxon>Pezizomycotina</taxon>
        <taxon>Leotiomycetes</taxon>
        <taxon>Helotiales</taxon>
        <taxon>Hyaloscyphaceae</taxon>
        <taxon>Hyaloscypha</taxon>
    </lineage>
</organism>
<dbReference type="InterPro" id="IPR011008">
    <property type="entry name" value="Dimeric_a/b-barrel"/>
</dbReference>
<reference evidence="1 2" key="1">
    <citation type="submission" date="2016-05" db="EMBL/GenBank/DDBJ databases">
        <title>A degradative enzymes factory behind the ericoid mycorrhizal symbiosis.</title>
        <authorList>
            <consortium name="DOE Joint Genome Institute"/>
            <person name="Martino E."/>
            <person name="Morin E."/>
            <person name="Grelet G."/>
            <person name="Kuo A."/>
            <person name="Kohler A."/>
            <person name="Daghino S."/>
            <person name="Barry K."/>
            <person name="Choi C."/>
            <person name="Cichocki N."/>
            <person name="Clum A."/>
            <person name="Copeland A."/>
            <person name="Hainaut M."/>
            <person name="Haridas S."/>
            <person name="Labutti K."/>
            <person name="Lindquist E."/>
            <person name="Lipzen A."/>
            <person name="Khouja H.-R."/>
            <person name="Murat C."/>
            <person name="Ohm R."/>
            <person name="Olson A."/>
            <person name="Spatafora J."/>
            <person name="Veneault-Fourrey C."/>
            <person name="Henrissat B."/>
            <person name="Grigoriev I."/>
            <person name="Martin F."/>
            <person name="Perotto S."/>
        </authorList>
    </citation>
    <scope>NUCLEOTIDE SEQUENCE [LARGE SCALE GENOMIC DNA]</scope>
    <source>
        <strain evidence="1 2">UAMH 7357</strain>
    </source>
</reference>
<dbReference type="Pfam" id="PF13826">
    <property type="entry name" value="Monooxy_af470-like"/>
    <property type="match status" value="1"/>
</dbReference>